<reference evidence="2" key="1">
    <citation type="journal article" date="2016" name="Genome Announc.">
        <title>Draft Genome Sequences of Five Rapidly Growing Mycobacterium Species, M. thermoresistibile, M. fortuitum subsp. acetamidolyticum, M. canariasense, M. brisbanense, and M. novocastrense.</title>
        <authorList>
            <person name="Katahira K."/>
            <person name="Ogura Y."/>
            <person name="Gotoh Y."/>
            <person name="Hayashi T."/>
        </authorList>
    </citation>
    <scope>NUCLEOTIDE SEQUENCE [LARGE SCALE GENOMIC DNA]</scope>
    <source>
        <strain evidence="2">JCM15298</strain>
    </source>
</reference>
<gene>
    <name evidence="1" type="ORF">RMCC_2182</name>
</gene>
<dbReference type="Proteomes" id="UP000069443">
    <property type="component" value="Unassembled WGS sequence"/>
</dbReference>
<sequence>MTTWALSIEAAAADALAEQHDALLAVVRPFLQSLPRRRAGRVGNVLSCELLSARGIRETNRYLVLIDVDLPSPRALRRLAGELTEVLPVGSTVSVLGEFESAARSPESQVMAW</sequence>
<dbReference type="STRING" id="228230.RMCC_2182"/>
<organism evidence="1 2">
    <name type="scientific">Mycolicibacterium canariasense</name>
    <name type="common">Mycobacterium canariasense</name>
    <dbReference type="NCBI Taxonomy" id="228230"/>
    <lineage>
        <taxon>Bacteria</taxon>
        <taxon>Bacillati</taxon>
        <taxon>Actinomycetota</taxon>
        <taxon>Actinomycetes</taxon>
        <taxon>Mycobacteriales</taxon>
        <taxon>Mycobacteriaceae</taxon>
        <taxon>Mycolicibacterium</taxon>
    </lineage>
</organism>
<accession>A0A100WBM9</accession>
<comment type="caution">
    <text evidence="1">The sequence shown here is derived from an EMBL/GenBank/DDBJ whole genome shotgun (WGS) entry which is preliminary data.</text>
</comment>
<protein>
    <submittedName>
        <fullName evidence="1">Laccase-1</fullName>
    </submittedName>
</protein>
<reference evidence="2" key="2">
    <citation type="submission" date="2016-02" db="EMBL/GenBank/DDBJ databases">
        <title>Draft genome sequence of five rapidly growing Mycobacterium species.</title>
        <authorList>
            <person name="Katahira K."/>
            <person name="Gotou Y."/>
            <person name="Iida K."/>
            <person name="Ogura Y."/>
            <person name="Hayashi T."/>
        </authorList>
    </citation>
    <scope>NUCLEOTIDE SEQUENCE [LARGE SCALE GENOMIC DNA]</scope>
    <source>
        <strain evidence="2">JCM15298</strain>
    </source>
</reference>
<evidence type="ECO:0000313" key="1">
    <source>
        <dbReference type="EMBL" id="GAS95216.1"/>
    </source>
</evidence>
<name>A0A100WBM9_MYCCR</name>
<keyword evidence="2" id="KW-1185">Reference proteome</keyword>
<proteinExistence type="predicted"/>
<dbReference type="AlphaFoldDB" id="A0A100WBM9"/>
<dbReference type="RefSeq" id="WP_062656396.1">
    <property type="nucleotide sequence ID" value="NZ_BCSY01000036.1"/>
</dbReference>
<dbReference type="OrthoDB" id="4763010at2"/>
<dbReference type="EMBL" id="BCSY01000036">
    <property type="protein sequence ID" value="GAS95216.1"/>
    <property type="molecule type" value="Genomic_DNA"/>
</dbReference>
<evidence type="ECO:0000313" key="2">
    <source>
        <dbReference type="Proteomes" id="UP000069443"/>
    </source>
</evidence>